<feature type="compositionally biased region" description="Basic and acidic residues" evidence="1">
    <location>
        <begin position="94"/>
        <end position="106"/>
    </location>
</feature>
<feature type="region of interest" description="Disordered" evidence="1">
    <location>
        <begin position="1"/>
        <end position="106"/>
    </location>
</feature>
<reference evidence="2" key="1">
    <citation type="submission" date="2022-03" db="EMBL/GenBank/DDBJ databases">
        <authorList>
            <person name="Alioto T."/>
            <person name="Alioto T."/>
            <person name="Gomez Garrido J."/>
        </authorList>
    </citation>
    <scope>NUCLEOTIDE SEQUENCE</scope>
</reference>
<feature type="compositionally biased region" description="Basic residues" evidence="1">
    <location>
        <begin position="47"/>
        <end position="57"/>
    </location>
</feature>
<evidence type="ECO:0000313" key="2">
    <source>
        <dbReference type="EMBL" id="CAH2306259.1"/>
    </source>
</evidence>
<dbReference type="AlphaFoldDB" id="A0AAD1SP64"/>
<feature type="compositionally biased region" description="Low complexity" evidence="1">
    <location>
        <begin position="27"/>
        <end position="46"/>
    </location>
</feature>
<feature type="compositionally biased region" description="Basic and acidic residues" evidence="1">
    <location>
        <begin position="143"/>
        <end position="157"/>
    </location>
</feature>
<sequence length="181" mass="20669">WKTARHSRPPFRLSPSPVMRPRAVPEASPSPGSSAAGSWHEMSNSSVRRRSGRRHQYRFWPSPQNGDSSRQDGGGWSVRSRSPRSSLQDPQEMTEERATARSARRTDVWQAKRGAYITSDWENLWTSQALVSNESPELNRTTSVRESEVREQRRSESVQEAVSTERSCVHGVQQFDNTERM</sequence>
<feature type="compositionally biased region" description="Polar residues" evidence="1">
    <location>
        <begin position="133"/>
        <end position="142"/>
    </location>
</feature>
<feature type="non-terminal residue" evidence="2">
    <location>
        <position position="1"/>
    </location>
</feature>
<proteinExistence type="predicted"/>
<name>A0AAD1SP64_PELCU</name>
<evidence type="ECO:0000256" key="1">
    <source>
        <dbReference type="SAM" id="MobiDB-lite"/>
    </source>
</evidence>
<keyword evidence="3" id="KW-1185">Reference proteome</keyword>
<dbReference type="EMBL" id="OW240918">
    <property type="protein sequence ID" value="CAH2306259.1"/>
    <property type="molecule type" value="Genomic_DNA"/>
</dbReference>
<accession>A0AAD1SP64</accession>
<gene>
    <name evidence="2" type="ORF">PECUL_23A036127</name>
</gene>
<organism evidence="2 3">
    <name type="scientific">Pelobates cultripes</name>
    <name type="common">Western spadefoot toad</name>
    <dbReference type="NCBI Taxonomy" id="61616"/>
    <lineage>
        <taxon>Eukaryota</taxon>
        <taxon>Metazoa</taxon>
        <taxon>Chordata</taxon>
        <taxon>Craniata</taxon>
        <taxon>Vertebrata</taxon>
        <taxon>Euteleostomi</taxon>
        <taxon>Amphibia</taxon>
        <taxon>Batrachia</taxon>
        <taxon>Anura</taxon>
        <taxon>Pelobatoidea</taxon>
        <taxon>Pelobatidae</taxon>
        <taxon>Pelobates</taxon>
    </lineage>
</organism>
<evidence type="ECO:0000313" key="3">
    <source>
        <dbReference type="Proteomes" id="UP001295444"/>
    </source>
</evidence>
<protein>
    <submittedName>
        <fullName evidence="2">Uncharacterized protein</fullName>
    </submittedName>
</protein>
<feature type="region of interest" description="Disordered" evidence="1">
    <location>
        <begin position="133"/>
        <end position="165"/>
    </location>
</feature>
<dbReference type="Proteomes" id="UP001295444">
    <property type="component" value="Chromosome 07"/>
</dbReference>
<feature type="compositionally biased region" description="Polar residues" evidence="1">
    <location>
        <begin position="79"/>
        <end position="91"/>
    </location>
</feature>